<gene>
    <name evidence="1" type="ORF">sL5_09480</name>
</gene>
<reference evidence="1 2" key="1">
    <citation type="journal article" date="2021" name="Microb. Ecol.">
        <title>Candidatus Mesenet longicola: Novel Endosymbionts of Brontispa longissima that Induce Cytoplasmic Incompatibility.</title>
        <authorList>
            <person name="Takano S."/>
            <person name="Gotoh Y."/>
            <person name="Hayashi T."/>
        </authorList>
    </citation>
    <scope>NUCLEOTIDE SEQUENCE [LARGE SCALE GENOMIC DNA]</scope>
    <source>
        <strain evidence="1">L5</strain>
    </source>
</reference>
<sequence length="153" mass="18000">MKIRKEQDNFYSKKILNGPSNPTDLKNQIQKKAQEIKKMYDRLLLDLQMIDNCTIVYQNLFLKEAIRRREKQEDYKSADEIVEYFCTNTQMVELTVEEVMTEAMDDMDKKMDLSTIDQILSKKENMDSQGKPKVLDQLTVGDLIEDTLNQVYS</sequence>
<dbReference type="AlphaFoldDB" id="A0A8J3HVK9"/>
<dbReference type="Proteomes" id="UP000637906">
    <property type="component" value="Unassembled WGS sequence"/>
</dbReference>
<proteinExistence type="predicted"/>
<evidence type="ECO:0000313" key="2">
    <source>
        <dbReference type="Proteomes" id="UP000637906"/>
    </source>
</evidence>
<name>A0A8J3HVK9_9RICK</name>
<comment type="caution">
    <text evidence="1">The sequence shown here is derived from an EMBL/GenBank/DDBJ whole genome shotgun (WGS) entry which is preliminary data.</text>
</comment>
<dbReference type="EMBL" id="BNGU01000050">
    <property type="protein sequence ID" value="GHM59955.1"/>
    <property type="molecule type" value="Genomic_DNA"/>
</dbReference>
<evidence type="ECO:0000313" key="1">
    <source>
        <dbReference type="EMBL" id="GHM59955.1"/>
    </source>
</evidence>
<protein>
    <submittedName>
        <fullName evidence="1">Uncharacterized protein</fullName>
    </submittedName>
</protein>
<keyword evidence="2" id="KW-1185">Reference proteome</keyword>
<accession>A0A8J3HVK9</accession>
<organism evidence="1 2">
    <name type="scientific">Candidatus Mesenet longicola</name>
    <dbReference type="NCBI Taxonomy" id="1892558"/>
    <lineage>
        <taxon>Bacteria</taxon>
        <taxon>Pseudomonadati</taxon>
        <taxon>Pseudomonadota</taxon>
        <taxon>Alphaproteobacteria</taxon>
        <taxon>Rickettsiales</taxon>
        <taxon>Anaplasmataceae</taxon>
        <taxon>Candidatus Mesenet</taxon>
    </lineage>
</organism>